<dbReference type="InterPro" id="IPR001303">
    <property type="entry name" value="Aldolase_II/adducin_N"/>
</dbReference>
<dbReference type="InterPro" id="IPR036409">
    <property type="entry name" value="Aldolase_II/adducin_N_sf"/>
</dbReference>
<evidence type="ECO:0000259" key="1">
    <source>
        <dbReference type="SMART" id="SM01007"/>
    </source>
</evidence>
<dbReference type="SMART" id="SM01007">
    <property type="entry name" value="Aldolase_II"/>
    <property type="match status" value="1"/>
</dbReference>
<accession>A0A1G7DDE6</accession>
<feature type="domain" description="Class II aldolase/adducin N-terminal" evidence="1">
    <location>
        <begin position="9"/>
        <end position="193"/>
    </location>
</feature>
<evidence type="ECO:0000313" key="2">
    <source>
        <dbReference type="EMBL" id="SDE49010.1"/>
    </source>
</evidence>
<organism evidence="2 3">
    <name type="scientific">Bradyrhizobium brasilense</name>
    <dbReference type="NCBI Taxonomy" id="1419277"/>
    <lineage>
        <taxon>Bacteria</taxon>
        <taxon>Pseudomonadati</taxon>
        <taxon>Pseudomonadota</taxon>
        <taxon>Alphaproteobacteria</taxon>
        <taxon>Hyphomicrobiales</taxon>
        <taxon>Nitrobacteraceae</taxon>
        <taxon>Bradyrhizobium</taxon>
    </lineage>
</organism>
<protein>
    <submittedName>
        <fullName evidence="2">Rhamnose utilisation protein RhaD, predicted bifunctional aldolase and dehydrogenase</fullName>
    </submittedName>
</protein>
<dbReference type="RefSeq" id="WP_092086079.1">
    <property type="nucleotide sequence ID" value="NZ_FMZW01000027.1"/>
</dbReference>
<sequence>MRSPQMLDELRRMSARVGRNLLLVQGAGGNSSVKDGDVLWVKASGTWLADAEDKEIFVPVALSAARAALMHGDERVPLAPNAGTTLRASIETSLHALMPQRIVLHVHSVNTIAWAARTDARDEFARRLDGLAWRYLAYHHPGLPLARAVSDAIADDAVDVLILGNHGLVVGAASCDAAEALVAEVELRLALEQRSAPAADHDALRTICAGSNYRLPRDPRGHAIATDRYSRAIATSGSLYPDHVVFLGPGLPVLEHREKLSGMIAQTTANGLPPPVALLVPDLGSLIRDDASDGAEAMLSCLALVTCRLPLTARVNYLTAENEHALLNWDAERYRQQLTADR</sequence>
<dbReference type="Proteomes" id="UP000199245">
    <property type="component" value="Unassembled WGS sequence"/>
</dbReference>
<dbReference type="AlphaFoldDB" id="A0A1G7DDE6"/>
<proteinExistence type="predicted"/>
<evidence type="ECO:0000313" key="3">
    <source>
        <dbReference type="Proteomes" id="UP000199245"/>
    </source>
</evidence>
<dbReference type="Pfam" id="PF00596">
    <property type="entry name" value="Aldolase_II"/>
    <property type="match status" value="1"/>
</dbReference>
<name>A0A1G7DDE6_9BRAD</name>
<reference evidence="2 3" key="1">
    <citation type="submission" date="2016-10" db="EMBL/GenBank/DDBJ databases">
        <authorList>
            <person name="de Groot N.N."/>
        </authorList>
    </citation>
    <scope>NUCLEOTIDE SEQUENCE [LARGE SCALE GENOMIC DNA]</scope>
    <source>
        <strain evidence="2 3">R5</strain>
    </source>
</reference>
<dbReference type="SUPFAM" id="SSF53639">
    <property type="entry name" value="AraD/HMP-PK domain-like"/>
    <property type="match status" value="1"/>
</dbReference>
<gene>
    <name evidence="2" type="ORF">SAMN05216337_102764</name>
</gene>
<dbReference type="EMBL" id="FMZW01000027">
    <property type="protein sequence ID" value="SDE49010.1"/>
    <property type="molecule type" value="Genomic_DNA"/>
</dbReference>
<dbReference type="Gene3D" id="3.40.225.10">
    <property type="entry name" value="Class II aldolase/adducin N-terminal domain"/>
    <property type="match status" value="1"/>
</dbReference>